<dbReference type="GO" id="GO:0015179">
    <property type="term" value="F:L-amino acid transmembrane transporter activity"/>
    <property type="evidence" value="ECO:0007669"/>
    <property type="project" value="TreeGrafter"/>
</dbReference>
<evidence type="ECO:0000256" key="2">
    <source>
        <dbReference type="ARBA" id="ARBA00022692"/>
    </source>
</evidence>
<dbReference type="OrthoDB" id="655540at2759"/>
<feature type="transmembrane region" description="Helical" evidence="5">
    <location>
        <begin position="141"/>
        <end position="162"/>
    </location>
</feature>
<keyword evidence="8" id="KW-1185">Reference proteome</keyword>
<feature type="transmembrane region" description="Helical" evidence="5">
    <location>
        <begin position="35"/>
        <end position="54"/>
    </location>
</feature>
<feature type="non-terminal residue" evidence="7">
    <location>
        <position position="1"/>
    </location>
</feature>
<feature type="transmembrane region" description="Helical" evidence="5">
    <location>
        <begin position="75"/>
        <end position="92"/>
    </location>
</feature>
<keyword evidence="2 5" id="KW-0812">Transmembrane</keyword>
<keyword evidence="3 5" id="KW-1133">Transmembrane helix</keyword>
<dbReference type="AlphaFoldDB" id="A0A8X6GL05"/>
<comment type="caution">
    <text evidence="7">The sequence shown here is derived from an EMBL/GenBank/DDBJ whole genome shotgun (WGS) entry which is preliminary data.</text>
</comment>
<evidence type="ECO:0000313" key="7">
    <source>
        <dbReference type="EMBL" id="GFR06527.1"/>
    </source>
</evidence>
<evidence type="ECO:0000313" key="8">
    <source>
        <dbReference type="Proteomes" id="UP000887116"/>
    </source>
</evidence>
<keyword evidence="4 5" id="KW-0472">Membrane</keyword>
<proteinExistence type="predicted"/>
<evidence type="ECO:0000256" key="4">
    <source>
        <dbReference type="ARBA" id="ARBA00023136"/>
    </source>
</evidence>
<comment type="subcellular location">
    <subcellularLocation>
        <location evidence="1">Membrane</location>
        <topology evidence="1">Multi-pass membrane protein</topology>
    </subcellularLocation>
</comment>
<name>A0A8X6GL05_TRICU</name>
<evidence type="ECO:0000256" key="5">
    <source>
        <dbReference type="SAM" id="Phobius"/>
    </source>
</evidence>
<dbReference type="EMBL" id="BMAO01035866">
    <property type="protein sequence ID" value="GFR06527.1"/>
    <property type="molecule type" value="Genomic_DNA"/>
</dbReference>
<reference evidence="7" key="1">
    <citation type="submission" date="2020-07" db="EMBL/GenBank/DDBJ databases">
        <title>Multicomponent nature underlies the extraordinary mechanical properties of spider dragline silk.</title>
        <authorList>
            <person name="Kono N."/>
            <person name="Nakamura H."/>
            <person name="Mori M."/>
            <person name="Yoshida Y."/>
            <person name="Ohtoshi R."/>
            <person name="Malay A.D."/>
            <person name="Moran D.A.P."/>
            <person name="Tomita M."/>
            <person name="Numata K."/>
            <person name="Arakawa K."/>
        </authorList>
    </citation>
    <scope>NUCLEOTIDE SEQUENCE</scope>
</reference>
<evidence type="ECO:0000256" key="1">
    <source>
        <dbReference type="ARBA" id="ARBA00004141"/>
    </source>
</evidence>
<feature type="domain" description="Amino acid transporter transmembrane" evidence="6">
    <location>
        <begin position="3"/>
        <end position="153"/>
    </location>
</feature>
<dbReference type="PANTHER" id="PTHR22950:SF703">
    <property type="entry name" value="AMINO ACID TRANSPORTER TRANSMEMBRANE DOMAIN-CONTAINING PROTEIN"/>
    <property type="match status" value="1"/>
</dbReference>
<sequence>LLLLYMPVAVLGYYVYGESLSANVLDSLPRSITKSVISVMLALHMFFAFLLVINAPVQDLEEFFKVPKSFGWKRVLLRTIVMGTVIFVAQSIPRFGKVLNLVGGSATSLTSIVFPCLFYFRLSGQQNPNWPDRSLPIYEKVCLFVFIGCGIIGGCISTYSAITDIVQPESFKPPCYVNMTAASSI</sequence>
<feature type="transmembrane region" description="Helical" evidence="5">
    <location>
        <begin position="98"/>
        <end position="120"/>
    </location>
</feature>
<dbReference type="Pfam" id="PF01490">
    <property type="entry name" value="Aa_trans"/>
    <property type="match status" value="1"/>
</dbReference>
<gene>
    <name evidence="7" type="primary">AVEN_95002_1</name>
    <name evidence="7" type="ORF">TNCT_306941</name>
</gene>
<evidence type="ECO:0000256" key="3">
    <source>
        <dbReference type="ARBA" id="ARBA00022989"/>
    </source>
</evidence>
<dbReference type="InterPro" id="IPR013057">
    <property type="entry name" value="AA_transpt_TM"/>
</dbReference>
<dbReference type="Proteomes" id="UP000887116">
    <property type="component" value="Unassembled WGS sequence"/>
</dbReference>
<dbReference type="PANTHER" id="PTHR22950">
    <property type="entry name" value="AMINO ACID TRANSPORTER"/>
    <property type="match status" value="1"/>
</dbReference>
<accession>A0A8X6GL05</accession>
<dbReference type="GO" id="GO:0005774">
    <property type="term" value="C:vacuolar membrane"/>
    <property type="evidence" value="ECO:0007669"/>
    <property type="project" value="TreeGrafter"/>
</dbReference>
<protein>
    <submittedName>
        <fullName evidence="7">Aa_trans domain-containing protein</fullName>
    </submittedName>
</protein>
<organism evidence="7 8">
    <name type="scientific">Trichonephila clavata</name>
    <name type="common">Joro spider</name>
    <name type="synonym">Nephila clavata</name>
    <dbReference type="NCBI Taxonomy" id="2740835"/>
    <lineage>
        <taxon>Eukaryota</taxon>
        <taxon>Metazoa</taxon>
        <taxon>Ecdysozoa</taxon>
        <taxon>Arthropoda</taxon>
        <taxon>Chelicerata</taxon>
        <taxon>Arachnida</taxon>
        <taxon>Araneae</taxon>
        <taxon>Araneomorphae</taxon>
        <taxon>Entelegynae</taxon>
        <taxon>Araneoidea</taxon>
        <taxon>Nephilidae</taxon>
        <taxon>Trichonephila</taxon>
    </lineage>
</organism>
<evidence type="ECO:0000259" key="6">
    <source>
        <dbReference type="Pfam" id="PF01490"/>
    </source>
</evidence>